<proteinExistence type="predicted"/>
<dbReference type="Proteomes" id="UP000050430">
    <property type="component" value="Unassembled WGS sequence"/>
</dbReference>
<sequence length="404" mass="45316">MILFTFLGAGSYNETTYTLGEEKRVSCYSPAAAAHLLHVTSVTAFLTDEAEAIHREGLEQALPDGCQLKCVHIPYGRNENEFWEIFHALSQEASYAGDQAWDVTHGFRSLPLLSMLTLTFLRSGLGIKPVRVLYSLYEKNADSCPMIDLAPMLNLMDWASAADTFTRSGDSRPLASILNNIRNGFMREGPKTKQQQIEMAPVTDLAATMEDLSMSLALLRPSLITDAAKKLHAVLPDSEKALEFSSRTHPISLLLPRIGSAYKPLVLEDGSISSQLASWLNLIGWYIDRGYYAQAATLEREWLISWLMERKGKKELLLNVEDREAMARILTREADDFIRSKKEPVELADIPNIRNIFGPWKGFFEIRNDLDHAGMRPQSKPPAAIIATIERTFAMLKNLPLEVE</sequence>
<dbReference type="AlphaFoldDB" id="A0A0P6WMV1"/>
<evidence type="ECO:0000313" key="1">
    <source>
        <dbReference type="EMBL" id="KPL71286.1"/>
    </source>
</evidence>
<reference evidence="1 2" key="1">
    <citation type="submission" date="2015-07" db="EMBL/GenBank/DDBJ databases">
        <title>Genome sequence of Leptolinea tardivitalis DSM 16556.</title>
        <authorList>
            <person name="Hemp J."/>
            <person name="Ward L.M."/>
            <person name="Pace L.A."/>
            <person name="Fischer W.W."/>
        </authorList>
    </citation>
    <scope>NUCLEOTIDE SEQUENCE [LARGE SCALE GENOMIC DNA]</scope>
    <source>
        <strain evidence="1 2">YMTK-2</strain>
    </source>
</reference>
<organism evidence="1 2">
    <name type="scientific">Leptolinea tardivitalis</name>
    <dbReference type="NCBI Taxonomy" id="229920"/>
    <lineage>
        <taxon>Bacteria</taxon>
        <taxon>Bacillati</taxon>
        <taxon>Chloroflexota</taxon>
        <taxon>Anaerolineae</taxon>
        <taxon>Anaerolineales</taxon>
        <taxon>Anaerolineaceae</taxon>
        <taxon>Leptolinea</taxon>
    </lineage>
</organism>
<dbReference type="InterPro" id="IPR013383">
    <property type="entry name" value="CRISPR-assoc_prot_DxTHG_CS"/>
</dbReference>
<gene>
    <name evidence="1" type="ORF">ADM99_11290</name>
</gene>
<evidence type="ECO:0000313" key="2">
    <source>
        <dbReference type="Proteomes" id="UP000050430"/>
    </source>
</evidence>
<dbReference type="NCBIfam" id="TIGR02549">
    <property type="entry name" value="CRISPR_DxTHG"/>
    <property type="match status" value="1"/>
</dbReference>
<name>A0A0P6WMV1_9CHLR</name>
<evidence type="ECO:0008006" key="3">
    <source>
        <dbReference type="Google" id="ProtNLM"/>
    </source>
</evidence>
<dbReference type="STRING" id="229920.ADM99_11290"/>
<comment type="caution">
    <text evidence="1">The sequence shown here is derived from an EMBL/GenBank/DDBJ whole genome shotgun (WGS) entry which is preliminary data.</text>
</comment>
<dbReference type="OrthoDB" id="9777703at2"/>
<dbReference type="EMBL" id="LGCK01000011">
    <property type="protein sequence ID" value="KPL71286.1"/>
    <property type="molecule type" value="Genomic_DNA"/>
</dbReference>
<dbReference type="RefSeq" id="WP_062423404.1">
    <property type="nucleotide sequence ID" value="NZ_BBYA01000015.1"/>
</dbReference>
<accession>A0A0P6WMV1</accession>
<keyword evidence="2" id="KW-1185">Reference proteome</keyword>
<protein>
    <recommendedName>
        <fullName evidence="3">CRISPR-associated protein</fullName>
    </recommendedName>
</protein>